<accession>A0A4Y9ZTZ4</accession>
<dbReference type="STRING" id="135208.A0A4Y9ZTZ4"/>
<evidence type="ECO:0000256" key="1">
    <source>
        <dbReference type="ARBA" id="ARBA00006484"/>
    </source>
</evidence>
<dbReference type="GO" id="GO:0048038">
    <property type="term" value="F:quinone binding"/>
    <property type="evidence" value="ECO:0007669"/>
    <property type="project" value="TreeGrafter"/>
</dbReference>
<dbReference type="PROSITE" id="PS00061">
    <property type="entry name" value="ADH_SHORT"/>
    <property type="match status" value="1"/>
</dbReference>
<dbReference type="InterPro" id="IPR020904">
    <property type="entry name" value="Sc_DH/Rdtase_CS"/>
</dbReference>
<evidence type="ECO:0000256" key="2">
    <source>
        <dbReference type="ARBA" id="ARBA00022857"/>
    </source>
</evidence>
<gene>
    <name evidence="3" type="ORF">EWM64_g6713</name>
</gene>
<evidence type="ECO:0000313" key="3">
    <source>
        <dbReference type="EMBL" id="TFY77301.1"/>
    </source>
</evidence>
<dbReference type="AlphaFoldDB" id="A0A4Y9ZTZ4"/>
<dbReference type="SUPFAM" id="SSF51735">
    <property type="entry name" value="NAD(P)-binding Rossmann-fold domains"/>
    <property type="match status" value="1"/>
</dbReference>
<protein>
    <submittedName>
        <fullName evidence="3">Uncharacterized protein</fullName>
    </submittedName>
</protein>
<comment type="caution">
    <text evidence="3">The sequence shown here is derived from an EMBL/GenBank/DDBJ whole genome shotgun (WGS) entry which is preliminary data.</text>
</comment>
<dbReference type="EMBL" id="SFCI01000950">
    <property type="protein sequence ID" value="TFY77301.1"/>
    <property type="molecule type" value="Genomic_DNA"/>
</dbReference>
<sequence>MEAQKWGRIIFCSSVAATTGGVVGPHYASSKSGLHGMMHWIASQYARSGITCNAISPALITGTDMFKDPTPGHLDLIPIGRFGHPEEIAQIVELLITNSYMTNKIVAADGGMVPSVSA</sequence>
<dbReference type="Gene3D" id="3.40.50.720">
    <property type="entry name" value="NAD(P)-binding Rossmann-like Domain"/>
    <property type="match status" value="1"/>
</dbReference>
<reference evidence="3 4" key="1">
    <citation type="submission" date="2019-02" db="EMBL/GenBank/DDBJ databases">
        <title>Genome sequencing of the rare red list fungi Hericium alpestre (H. flagellum).</title>
        <authorList>
            <person name="Buettner E."/>
            <person name="Kellner H."/>
        </authorList>
    </citation>
    <scope>NUCLEOTIDE SEQUENCE [LARGE SCALE GENOMIC DNA]</scope>
    <source>
        <strain evidence="3 4">DSM 108284</strain>
    </source>
</reference>
<keyword evidence="2" id="KW-0521">NADP</keyword>
<organism evidence="3 4">
    <name type="scientific">Hericium alpestre</name>
    <dbReference type="NCBI Taxonomy" id="135208"/>
    <lineage>
        <taxon>Eukaryota</taxon>
        <taxon>Fungi</taxon>
        <taxon>Dikarya</taxon>
        <taxon>Basidiomycota</taxon>
        <taxon>Agaricomycotina</taxon>
        <taxon>Agaricomycetes</taxon>
        <taxon>Russulales</taxon>
        <taxon>Hericiaceae</taxon>
        <taxon>Hericium</taxon>
    </lineage>
</organism>
<proteinExistence type="inferred from homology"/>
<dbReference type="PRINTS" id="PR00081">
    <property type="entry name" value="GDHRDH"/>
</dbReference>
<comment type="similarity">
    <text evidence="1">Belongs to the short-chain dehydrogenases/reductases (SDR) family.</text>
</comment>
<dbReference type="GO" id="GO:0006633">
    <property type="term" value="P:fatty acid biosynthetic process"/>
    <property type="evidence" value="ECO:0007669"/>
    <property type="project" value="TreeGrafter"/>
</dbReference>
<dbReference type="OrthoDB" id="1888931at2759"/>
<keyword evidence="4" id="KW-1185">Reference proteome</keyword>
<dbReference type="PANTHER" id="PTHR42760:SF127">
    <property type="entry name" value="3-KETOACYL-ACYL CARRIER PROTEIN REDUCTASE-RELATED"/>
    <property type="match status" value="1"/>
</dbReference>
<name>A0A4Y9ZTZ4_9AGAM</name>
<dbReference type="InterPro" id="IPR002347">
    <property type="entry name" value="SDR_fam"/>
</dbReference>
<dbReference type="Proteomes" id="UP000298061">
    <property type="component" value="Unassembled WGS sequence"/>
</dbReference>
<dbReference type="PANTHER" id="PTHR42760">
    <property type="entry name" value="SHORT-CHAIN DEHYDROGENASES/REDUCTASES FAMILY MEMBER"/>
    <property type="match status" value="1"/>
</dbReference>
<evidence type="ECO:0000313" key="4">
    <source>
        <dbReference type="Proteomes" id="UP000298061"/>
    </source>
</evidence>
<dbReference type="GO" id="GO:0016616">
    <property type="term" value="F:oxidoreductase activity, acting on the CH-OH group of donors, NAD or NADP as acceptor"/>
    <property type="evidence" value="ECO:0007669"/>
    <property type="project" value="TreeGrafter"/>
</dbReference>
<dbReference type="Pfam" id="PF13561">
    <property type="entry name" value="adh_short_C2"/>
    <property type="match status" value="1"/>
</dbReference>
<dbReference type="InterPro" id="IPR036291">
    <property type="entry name" value="NAD(P)-bd_dom_sf"/>
</dbReference>